<dbReference type="EMBL" id="BHEO01000002">
    <property type="protein sequence ID" value="GBU04462.1"/>
    <property type="molecule type" value="Genomic_DNA"/>
</dbReference>
<keyword evidence="4" id="KW-1185">Reference proteome</keyword>
<dbReference type="Proteomes" id="UP000294613">
    <property type="component" value="Unassembled WGS sequence"/>
</dbReference>
<accession>A0A4R3JPD8</accession>
<organism evidence="2 3">
    <name type="scientific">Faecalimonas umbilicata</name>
    <dbReference type="NCBI Taxonomy" id="1912855"/>
    <lineage>
        <taxon>Bacteria</taxon>
        <taxon>Bacillati</taxon>
        <taxon>Bacillota</taxon>
        <taxon>Clostridia</taxon>
        <taxon>Lachnospirales</taxon>
        <taxon>Lachnospiraceae</taxon>
        <taxon>Faecalimonas</taxon>
    </lineage>
</organism>
<proteinExistence type="predicted"/>
<dbReference type="EMBL" id="SLZV01000008">
    <property type="protein sequence ID" value="TCS68496.1"/>
    <property type="molecule type" value="Genomic_DNA"/>
</dbReference>
<reference evidence="2 3" key="2">
    <citation type="submission" date="2019-03" db="EMBL/GenBank/DDBJ databases">
        <title>Genomic Encyclopedia of Type Strains, Phase IV (KMG-IV): sequencing the most valuable type-strain genomes for metagenomic binning, comparative biology and taxonomic classification.</title>
        <authorList>
            <person name="Goeker M."/>
        </authorList>
    </citation>
    <scope>NUCLEOTIDE SEQUENCE [LARGE SCALE GENOMIC DNA]</scope>
    <source>
        <strain evidence="2 3">DSM 103426</strain>
    </source>
</reference>
<name>A0A4R3JPD8_9FIRM</name>
<evidence type="ECO:0000313" key="3">
    <source>
        <dbReference type="Proteomes" id="UP000294613"/>
    </source>
</evidence>
<gene>
    <name evidence="2" type="ORF">EDD74_10874</name>
    <name evidence="1" type="ORF">FAEUMB_10030</name>
</gene>
<evidence type="ECO:0000313" key="4">
    <source>
        <dbReference type="Proteomes" id="UP000702954"/>
    </source>
</evidence>
<comment type="caution">
    <text evidence="2">The sequence shown here is derived from an EMBL/GenBank/DDBJ whole genome shotgun (WGS) entry which is preliminary data.</text>
</comment>
<reference evidence="1 4" key="1">
    <citation type="journal article" date="2018" name="Int. J. Syst. Evol. Microbiol.">
        <title>Draft Genome Sequence of Faecalimonas umbilicata JCM 30896T, an Acetate-Producing Bacterium Isolated from Human Feces.</title>
        <authorList>
            <person name="Sakamoto M."/>
            <person name="Ikeyama N."/>
            <person name="Yuki M."/>
            <person name="Ohkuma M."/>
        </authorList>
    </citation>
    <scope>NUCLEOTIDE SEQUENCE [LARGE SCALE GENOMIC DNA]</scope>
    <source>
        <strain evidence="1 4">EGH7</strain>
    </source>
</reference>
<dbReference type="Proteomes" id="UP000702954">
    <property type="component" value="Unassembled WGS sequence"/>
</dbReference>
<evidence type="ECO:0000313" key="2">
    <source>
        <dbReference type="EMBL" id="TCS68496.1"/>
    </source>
</evidence>
<sequence length="102" mass="11923">MQQYKITFGVELNAEKLCAIERDFGIPAHFDTIYIEANSPRHAIRLFCEKYGISRRIIRTSDLLKIVYVVRPGGKHGFLGFRVSGLEWKKDFETLQKKSFFH</sequence>
<evidence type="ECO:0000313" key="1">
    <source>
        <dbReference type="EMBL" id="GBU04462.1"/>
    </source>
</evidence>
<dbReference type="AlphaFoldDB" id="A0A4R3JPD8"/>
<protein>
    <submittedName>
        <fullName evidence="2">Uncharacterized protein</fullName>
    </submittedName>
</protein>
<dbReference type="RefSeq" id="WP_116441326.1">
    <property type="nucleotide sequence ID" value="NZ_BHEO01000002.1"/>
</dbReference>